<keyword evidence="2" id="KW-1185">Reference proteome</keyword>
<comment type="caution">
    <text evidence="1">The sequence shown here is derived from an EMBL/GenBank/DDBJ whole genome shotgun (WGS) entry which is preliminary data.</text>
</comment>
<dbReference type="EMBL" id="JAPDHZ010000003">
    <property type="protein sequence ID" value="MDG0791806.1"/>
    <property type="molecule type" value="Genomic_DNA"/>
</dbReference>
<accession>A0A9X4KHE3</accession>
<name>A0A9X4KHE3_9BACL</name>
<dbReference type="Proteomes" id="UP001153387">
    <property type="component" value="Unassembled WGS sequence"/>
</dbReference>
<protein>
    <submittedName>
        <fullName evidence="1">Uncharacterized protein</fullName>
    </submittedName>
</protein>
<organism evidence="1 2">
    <name type="scientific">Cohnella ginsengisoli</name>
    <dbReference type="NCBI Taxonomy" id="425004"/>
    <lineage>
        <taxon>Bacteria</taxon>
        <taxon>Bacillati</taxon>
        <taxon>Bacillota</taxon>
        <taxon>Bacilli</taxon>
        <taxon>Bacillales</taxon>
        <taxon>Paenibacillaceae</taxon>
        <taxon>Cohnella</taxon>
    </lineage>
</organism>
<gene>
    <name evidence="1" type="ORF">OMP38_13755</name>
</gene>
<evidence type="ECO:0000313" key="1">
    <source>
        <dbReference type="EMBL" id="MDG0791806.1"/>
    </source>
</evidence>
<dbReference type="RefSeq" id="WP_277565653.1">
    <property type="nucleotide sequence ID" value="NZ_JAPDHZ010000003.1"/>
</dbReference>
<reference evidence="1 2" key="1">
    <citation type="submission" date="2022-10" db="EMBL/GenBank/DDBJ databases">
        <title>Comparative genomic analysis of Cohnella hashimotonis sp. nov., isolated from the International Space Station.</title>
        <authorList>
            <person name="Simpson A."/>
            <person name="Venkateswaran K."/>
        </authorList>
    </citation>
    <scope>NUCLEOTIDE SEQUENCE [LARGE SCALE GENOMIC DNA]</scope>
    <source>
        <strain evidence="1 2">DSM 18997</strain>
    </source>
</reference>
<proteinExistence type="predicted"/>
<dbReference type="SUPFAM" id="SSF53850">
    <property type="entry name" value="Periplasmic binding protein-like II"/>
    <property type="match status" value="1"/>
</dbReference>
<dbReference type="Gene3D" id="3.40.190.10">
    <property type="entry name" value="Periplasmic binding protein-like II"/>
    <property type="match status" value="1"/>
</dbReference>
<dbReference type="AlphaFoldDB" id="A0A9X4KHE3"/>
<evidence type="ECO:0000313" key="2">
    <source>
        <dbReference type="Proteomes" id="UP001153387"/>
    </source>
</evidence>
<sequence>MQTKWTNLKKLEDETFLKIIMGVAPVDEFDTFVKKWKQQGGDEITAEVNELK</sequence>